<evidence type="ECO:0000313" key="3">
    <source>
        <dbReference type="Proteomes" id="UP000199645"/>
    </source>
</evidence>
<dbReference type="InterPro" id="IPR041698">
    <property type="entry name" value="Methyltransf_25"/>
</dbReference>
<dbReference type="GO" id="GO:0008168">
    <property type="term" value="F:methyltransferase activity"/>
    <property type="evidence" value="ECO:0007669"/>
    <property type="project" value="UniProtKB-KW"/>
</dbReference>
<keyword evidence="2" id="KW-0489">Methyltransferase</keyword>
<keyword evidence="2" id="KW-0808">Transferase</keyword>
<reference evidence="2 3" key="1">
    <citation type="submission" date="2016-10" db="EMBL/GenBank/DDBJ databases">
        <authorList>
            <person name="de Groot N.N."/>
        </authorList>
    </citation>
    <scope>NUCLEOTIDE SEQUENCE [LARGE SCALE GENOMIC DNA]</scope>
    <source>
        <strain evidence="2 3">DSM 43019</strain>
    </source>
</reference>
<dbReference type="InterPro" id="IPR029063">
    <property type="entry name" value="SAM-dependent_MTases_sf"/>
</dbReference>
<dbReference type="Pfam" id="PF13649">
    <property type="entry name" value="Methyltransf_25"/>
    <property type="match status" value="1"/>
</dbReference>
<dbReference type="STRING" id="35752.SAMN05421541_109419"/>
<dbReference type="Proteomes" id="UP000199645">
    <property type="component" value="Unassembled WGS sequence"/>
</dbReference>
<gene>
    <name evidence="2" type="ORF">SAMN05421541_109419</name>
</gene>
<organism evidence="2 3">
    <name type="scientific">Actinoplanes philippinensis</name>
    <dbReference type="NCBI Taxonomy" id="35752"/>
    <lineage>
        <taxon>Bacteria</taxon>
        <taxon>Bacillati</taxon>
        <taxon>Actinomycetota</taxon>
        <taxon>Actinomycetes</taxon>
        <taxon>Micromonosporales</taxon>
        <taxon>Micromonosporaceae</taxon>
        <taxon>Actinoplanes</taxon>
    </lineage>
</organism>
<dbReference type="EMBL" id="FONV01000009">
    <property type="protein sequence ID" value="SFF38457.1"/>
    <property type="molecule type" value="Genomic_DNA"/>
</dbReference>
<keyword evidence="3" id="KW-1185">Reference proteome</keyword>
<dbReference type="Gene3D" id="3.40.50.150">
    <property type="entry name" value="Vaccinia Virus protein VP39"/>
    <property type="match status" value="1"/>
</dbReference>
<accession>A0A1I2IBH3</accession>
<dbReference type="AlphaFoldDB" id="A0A1I2IBH3"/>
<dbReference type="PANTHER" id="PTHR43591">
    <property type="entry name" value="METHYLTRANSFERASE"/>
    <property type="match status" value="1"/>
</dbReference>
<evidence type="ECO:0000313" key="2">
    <source>
        <dbReference type="EMBL" id="SFF38457.1"/>
    </source>
</evidence>
<name>A0A1I2IBH3_9ACTN</name>
<sequence>MLWCPDLITCRYGMCNIPGGRHRLPSARPVPTVFVVTADLFDATAMYDEDYLHFFASPDDGAAPTHGPVVGTAYTAASAIADIVWRLLDLRPGMSVLDLACGHGALANILASRGCAVTGLDSSAVFLDRARADATAMGVDVDYVQGDMRRLPGWTGRFDRLVNWTTAFGYFDDPTNRTVLAEMARVLRPGGLMAMDLDNLPRFLASYTPSRITATRRNGDMLVDRHHLDPLTGRFEVERTVLRDGHVRRLTFLKRLFGFPELRDWCTAAGFTTVSGYGEDAEPLTIHHHRMIVIAQVR</sequence>
<dbReference type="SUPFAM" id="SSF53335">
    <property type="entry name" value="S-adenosyl-L-methionine-dependent methyltransferases"/>
    <property type="match status" value="1"/>
</dbReference>
<protein>
    <submittedName>
        <fullName evidence="2">Methyltransferase domain-containing protein</fullName>
    </submittedName>
</protein>
<dbReference type="CDD" id="cd02440">
    <property type="entry name" value="AdoMet_MTases"/>
    <property type="match status" value="1"/>
</dbReference>
<proteinExistence type="predicted"/>
<dbReference type="GO" id="GO:0032259">
    <property type="term" value="P:methylation"/>
    <property type="evidence" value="ECO:0007669"/>
    <property type="project" value="UniProtKB-KW"/>
</dbReference>
<evidence type="ECO:0000259" key="1">
    <source>
        <dbReference type="Pfam" id="PF13649"/>
    </source>
</evidence>
<feature type="domain" description="Methyltransferase" evidence="1">
    <location>
        <begin position="96"/>
        <end position="191"/>
    </location>
</feature>